<dbReference type="InParanoid" id="B4LRX0"/>
<dbReference type="PANTHER" id="PTHR13318">
    <property type="entry name" value="PARTNER OF PAIRED, ISOFORM B-RELATED"/>
    <property type="match status" value="1"/>
</dbReference>
<name>B4LRX0_DROVI</name>
<keyword evidence="5" id="KW-1185">Reference proteome</keyword>
<dbReference type="CDD" id="cd00590">
    <property type="entry name" value="RRM_SF"/>
    <property type="match status" value="1"/>
</dbReference>
<dbReference type="GO" id="GO:0019005">
    <property type="term" value="C:SCF ubiquitin ligase complex"/>
    <property type="evidence" value="ECO:0007669"/>
    <property type="project" value="TreeGrafter"/>
</dbReference>
<protein>
    <recommendedName>
        <fullName evidence="3">RRM domain-containing protein</fullName>
    </recommendedName>
</protein>
<dbReference type="STRING" id="7244.B4LRX0"/>
<dbReference type="Gene3D" id="3.80.10.10">
    <property type="entry name" value="Ribonuclease Inhibitor"/>
    <property type="match status" value="1"/>
</dbReference>
<evidence type="ECO:0000256" key="1">
    <source>
        <dbReference type="ARBA" id="ARBA00022884"/>
    </source>
</evidence>
<dbReference type="FunCoup" id="B4LRX0">
    <property type="interactions" value="1"/>
</dbReference>
<proteinExistence type="predicted"/>
<dbReference type="InterPro" id="IPR035979">
    <property type="entry name" value="RBD_domain_sf"/>
</dbReference>
<dbReference type="GO" id="GO:0003723">
    <property type="term" value="F:RNA binding"/>
    <property type="evidence" value="ECO:0007669"/>
    <property type="project" value="UniProtKB-UniRule"/>
</dbReference>
<dbReference type="PROSITE" id="PS50102">
    <property type="entry name" value="RRM"/>
    <property type="match status" value="1"/>
</dbReference>
<dbReference type="SUPFAM" id="SSF52058">
    <property type="entry name" value="L domain-like"/>
    <property type="match status" value="1"/>
</dbReference>
<evidence type="ECO:0000256" key="2">
    <source>
        <dbReference type="PROSITE-ProRule" id="PRU00176"/>
    </source>
</evidence>
<dbReference type="InterPro" id="IPR006553">
    <property type="entry name" value="Leu-rich_rpt_Cys-con_subtyp"/>
</dbReference>
<evidence type="ECO:0000259" key="3">
    <source>
        <dbReference type="PROSITE" id="PS50102"/>
    </source>
</evidence>
<sequence>MSYISYRHFNGRTIAFTEDNVEVKKLFLQRVPFKMRTETLQTYFSYFGKVLHVELIEKPRKKKFKFGYVLFESSRDAADVLLKEMHLINDRLIKLEPYHSWGQPAVENVEPIQEGSPIRKLNDDCLYRIYRYLSLTDQLNLARALKRCPPLYSSINLGTFKSISLWDMHDFFVLFGYKLNQIVGQIPRNRYRRLIEFVSTHCHNLRVLRITNSPLTVSNTYKLVGHLHQLQELKLSNCDLIDDCLPSLTGLHKLKKLDLCYNDMLTGLLMDKLPSSIESLNLLYCIDVESMFLPRICSALPQLKELGIRALLTEHTNVFQELANGHCCDKLETITLQTEASFDLQFHLEYLAKLPGLKKLIMYERPTLMLLQWLVAHKSEQLIHLENNSRISLDAQQMALIAQLNALRILALPNNIDIDDDVMAKLCNLQHLEEIHLQGCKKITDQAVLRLLLSCSKLHVLHLERCRLLSGQLIHRIIDELRELCRLQLNCRQLPVKLYFFGAKFNDFMLKHSDVRAASDMVDIELTRCPYW</sequence>
<keyword evidence="1 2" id="KW-0694">RNA-binding</keyword>
<gene>
    <name evidence="4" type="primary">Dvir\GJ11965</name>
    <name evidence="4" type="ORF">Dvir_GJ11965</name>
</gene>
<evidence type="ECO:0000313" key="4">
    <source>
        <dbReference type="EMBL" id="EDW63646.1"/>
    </source>
</evidence>
<dbReference type="KEGG" id="dvi:6628496"/>
<dbReference type="Gene3D" id="3.30.70.330">
    <property type="match status" value="1"/>
</dbReference>
<dbReference type="SMART" id="SM00360">
    <property type="entry name" value="RRM"/>
    <property type="match status" value="1"/>
</dbReference>
<organism evidence="4 5">
    <name type="scientific">Drosophila virilis</name>
    <name type="common">Fruit fly</name>
    <dbReference type="NCBI Taxonomy" id="7244"/>
    <lineage>
        <taxon>Eukaryota</taxon>
        <taxon>Metazoa</taxon>
        <taxon>Ecdysozoa</taxon>
        <taxon>Arthropoda</taxon>
        <taxon>Hexapoda</taxon>
        <taxon>Insecta</taxon>
        <taxon>Pterygota</taxon>
        <taxon>Neoptera</taxon>
        <taxon>Endopterygota</taxon>
        <taxon>Diptera</taxon>
        <taxon>Brachycera</taxon>
        <taxon>Muscomorpha</taxon>
        <taxon>Ephydroidea</taxon>
        <taxon>Drosophilidae</taxon>
        <taxon>Drosophila</taxon>
    </lineage>
</organism>
<evidence type="ECO:0000313" key="5">
    <source>
        <dbReference type="Proteomes" id="UP000008792"/>
    </source>
</evidence>
<accession>B4LRX0</accession>
<dbReference type="PhylomeDB" id="B4LRX0"/>
<reference evidence="4 5" key="1">
    <citation type="journal article" date="2007" name="Nature">
        <title>Evolution of genes and genomes on the Drosophila phylogeny.</title>
        <authorList>
            <consortium name="Drosophila 12 Genomes Consortium"/>
            <person name="Clark A.G."/>
            <person name="Eisen M.B."/>
            <person name="Smith D.R."/>
            <person name="Bergman C.M."/>
            <person name="Oliver B."/>
            <person name="Markow T.A."/>
            <person name="Kaufman T.C."/>
            <person name="Kellis M."/>
            <person name="Gelbart W."/>
            <person name="Iyer V.N."/>
            <person name="Pollard D.A."/>
            <person name="Sackton T.B."/>
            <person name="Larracuente A.M."/>
            <person name="Singh N.D."/>
            <person name="Abad J.P."/>
            <person name="Abt D.N."/>
            <person name="Adryan B."/>
            <person name="Aguade M."/>
            <person name="Akashi H."/>
            <person name="Anderson W.W."/>
            <person name="Aquadro C.F."/>
            <person name="Ardell D.H."/>
            <person name="Arguello R."/>
            <person name="Artieri C.G."/>
            <person name="Barbash D.A."/>
            <person name="Barker D."/>
            <person name="Barsanti P."/>
            <person name="Batterham P."/>
            <person name="Batzoglou S."/>
            <person name="Begun D."/>
            <person name="Bhutkar A."/>
            <person name="Blanco E."/>
            <person name="Bosak S.A."/>
            <person name="Bradley R.K."/>
            <person name="Brand A.D."/>
            <person name="Brent M.R."/>
            <person name="Brooks A.N."/>
            <person name="Brown R.H."/>
            <person name="Butlin R.K."/>
            <person name="Caggese C."/>
            <person name="Calvi B.R."/>
            <person name="Bernardo de Carvalho A."/>
            <person name="Caspi A."/>
            <person name="Castrezana S."/>
            <person name="Celniker S.E."/>
            <person name="Chang J.L."/>
            <person name="Chapple C."/>
            <person name="Chatterji S."/>
            <person name="Chinwalla A."/>
            <person name="Civetta A."/>
            <person name="Clifton S.W."/>
            <person name="Comeron J.M."/>
            <person name="Costello J.C."/>
            <person name="Coyne J.A."/>
            <person name="Daub J."/>
            <person name="David R.G."/>
            <person name="Delcher A.L."/>
            <person name="Delehaunty K."/>
            <person name="Do C.B."/>
            <person name="Ebling H."/>
            <person name="Edwards K."/>
            <person name="Eickbush T."/>
            <person name="Evans J.D."/>
            <person name="Filipski A."/>
            <person name="Findeiss S."/>
            <person name="Freyhult E."/>
            <person name="Fulton L."/>
            <person name="Fulton R."/>
            <person name="Garcia A.C."/>
            <person name="Gardiner A."/>
            <person name="Garfield D.A."/>
            <person name="Garvin B.E."/>
            <person name="Gibson G."/>
            <person name="Gilbert D."/>
            <person name="Gnerre S."/>
            <person name="Godfrey J."/>
            <person name="Good R."/>
            <person name="Gotea V."/>
            <person name="Gravely B."/>
            <person name="Greenberg A.J."/>
            <person name="Griffiths-Jones S."/>
            <person name="Gross S."/>
            <person name="Guigo R."/>
            <person name="Gustafson E.A."/>
            <person name="Haerty W."/>
            <person name="Hahn M.W."/>
            <person name="Halligan D.L."/>
            <person name="Halpern A.L."/>
            <person name="Halter G.M."/>
            <person name="Han M.V."/>
            <person name="Heger A."/>
            <person name="Hillier L."/>
            <person name="Hinrichs A.S."/>
            <person name="Holmes I."/>
            <person name="Hoskins R.A."/>
            <person name="Hubisz M.J."/>
            <person name="Hultmark D."/>
            <person name="Huntley M.A."/>
            <person name="Jaffe D.B."/>
            <person name="Jagadeeshan S."/>
            <person name="Jeck W.R."/>
            <person name="Johnson J."/>
            <person name="Jones C.D."/>
            <person name="Jordan W.C."/>
            <person name="Karpen G.H."/>
            <person name="Kataoka E."/>
            <person name="Keightley P.D."/>
            <person name="Kheradpour P."/>
            <person name="Kirkness E.F."/>
            <person name="Koerich L.B."/>
            <person name="Kristiansen K."/>
            <person name="Kudrna D."/>
            <person name="Kulathinal R.J."/>
            <person name="Kumar S."/>
            <person name="Kwok R."/>
            <person name="Lander E."/>
            <person name="Langley C.H."/>
            <person name="Lapoint R."/>
            <person name="Lazzaro B.P."/>
            <person name="Lee S.J."/>
            <person name="Levesque L."/>
            <person name="Li R."/>
            <person name="Lin C.F."/>
            <person name="Lin M.F."/>
            <person name="Lindblad-Toh K."/>
            <person name="Llopart A."/>
            <person name="Long M."/>
            <person name="Low L."/>
            <person name="Lozovsky E."/>
            <person name="Lu J."/>
            <person name="Luo M."/>
            <person name="Machado C.A."/>
            <person name="Makalowski W."/>
            <person name="Marzo M."/>
            <person name="Matsuda M."/>
            <person name="Matzkin L."/>
            <person name="McAllister B."/>
            <person name="McBride C.S."/>
            <person name="McKernan B."/>
            <person name="McKernan K."/>
            <person name="Mendez-Lago M."/>
            <person name="Minx P."/>
            <person name="Mollenhauer M.U."/>
            <person name="Montooth K."/>
            <person name="Mount S.M."/>
            <person name="Mu X."/>
            <person name="Myers E."/>
            <person name="Negre B."/>
            <person name="Newfeld S."/>
            <person name="Nielsen R."/>
            <person name="Noor M.A."/>
            <person name="O'Grady P."/>
            <person name="Pachter L."/>
            <person name="Papaceit M."/>
            <person name="Parisi M.J."/>
            <person name="Parisi M."/>
            <person name="Parts L."/>
            <person name="Pedersen J.S."/>
            <person name="Pesole G."/>
            <person name="Phillippy A.M."/>
            <person name="Ponting C.P."/>
            <person name="Pop M."/>
            <person name="Porcelli D."/>
            <person name="Powell J.R."/>
            <person name="Prohaska S."/>
            <person name="Pruitt K."/>
            <person name="Puig M."/>
            <person name="Quesneville H."/>
            <person name="Ram K.R."/>
            <person name="Rand D."/>
            <person name="Rasmussen M.D."/>
            <person name="Reed L.K."/>
            <person name="Reenan R."/>
            <person name="Reily A."/>
            <person name="Remington K.A."/>
            <person name="Rieger T.T."/>
            <person name="Ritchie M.G."/>
            <person name="Robin C."/>
            <person name="Rogers Y.H."/>
            <person name="Rohde C."/>
            <person name="Rozas J."/>
            <person name="Rubenfield M.J."/>
            <person name="Ruiz A."/>
            <person name="Russo S."/>
            <person name="Salzberg S.L."/>
            <person name="Sanchez-Gracia A."/>
            <person name="Saranga D.J."/>
            <person name="Sato H."/>
            <person name="Schaeffer S.W."/>
            <person name="Schatz M.C."/>
            <person name="Schlenke T."/>
            <person name="Schwartz R."/>
            <person name="Segarra C."/>
            <person name="Singh R.S."/>
            <person name="Sirot L."/>
            <person name="Sirota M."/>
            <person name="Sisneros N.B."/>
            <person name="Smith C.D."/>
            <person name="Smith T.F."/>
            <person name="Spieth J."/>
            <person name="Stage D.E."/>
            <person name="Stark A."/>
            <person name="Stephan W."/>
            <person name="Strausberg R.L."/>
            <person name="Strempel S."/>
            <person name="Sturgill D."/>
            <person name="Sutton G."/>
            <person name="Sutton G.G."/>
            <person name="Tao W."/>
            <person name="Teichmann S."/>
            <person name="Tobari Y.N."/>
            <person name="Tomimura Y."/>
            <person name="Tsolas J.M."/>
            <person name="Valente V.L."/>
            <person name="Venter E."/>
            <person name="Venter J.C."/>
            <person name="Vicario S."/>
            <person name="Vieira F.G."/>
            <person name="Vilella A.J."/>
            <person name="Villasante A."/>
            <person name="Walenz B."/>
            <person name="Wang J."/>
            <person name="Wasserman M."/>
            <person name="Watts T."/>
            <person name="Wilson D."/>
            <person name="Wilson R.K."/>
            <person name="Wing R.A."/>
            <person name="Wolfner M.F."/>
            <person name="Wong A."/>
            <person name="Wong G.K."/>
            <person name="Wu C.I."/>
            <person name="Wu G."/>
            <person name="Yamamoto D."/>
            <person name="Yang H.P."/>
            <person name="Yang S.P."/>
            <person name="Yorke J.A."/>
            <person name="Yoshida K."/>
            <person name="Zdobnov E."/>
            <person name="Zhang P."/>
            <person name="Zhang Y."/>
            <person name="Zimin A.V."/>
            <person name="Baldwin J."/>
            <person name="Abdouelleil A."/>
            <person name="Abdulkadir J."/>
            <person name="Abebe A."/>
            <person name="Abera B."/>
            <person name="Abreu J."/>
            <person name="Acer S.C."/>
            <person name="Aftuck L."/>
            <person name="Alexander A."/>
            <person name="An P."/>
            <person name="Anderson E."/>
            <person name="Anderson S."/>
            <person name="Arachi H."/>
            <person name="Azer M."/>
            <person name="Bachantsang P."/>
            <person name="Barry A."/>
            <person name="Bayul T."/>
            <person name="Berlin A."/>
            <person name="Bessette D."/>
            <person name="Bloom T."/>
            <person name="Blye J."/>
            <person name="Boguslavskiy L."/>
            <person name="Bonnet C."/>
            <person name="Boukhgalter B."/>
            <person name="Bourzgui I."/>
            <person name="Brown A."/>
            <person name="Cahill P."/>
            <person name="Channer S."/>
            <person name="Cheshatsang Y."/>
            <person name="Chuda L."/>
            <person name="Citroen M."/>
            <person name="Collymore A."/>
            <person name="Cooke P."/>
            <person name="Costello M."/>
            <person name="D'Aco K."/>
            <person name="Daza R."/>
            <person name="De Haan G."/>
            <person name="DeGray S."/>
            <person name="DeMaso C."/>
            <person name="Dhargay N."/>
            <person name="Dooley K."/>
            <person name="Dooley E."/>
            <person name="Doricent M."/>
            <person name="Dorje P."/>
            <person name="Dorjee K."/>
            <person name="Dupes A."/>
            <person name="Elong R."/>
            <person name="Falk J."/>
            <person name="Farina A."/>
            <person name="Faro S."/>
            <person name="Ferguson D."/>
            <person name="Fisher S."/>
            <person name="Foley C.D."/>
            <person name="Franke A."/>
            <person name="Friedrich D."/>
            <person name="Gadbois L."/>
            <person name="Gearin G."/>
            <person name="Gearin C.R."/>
            <person name="Giannoukos G."/>
            <person name="Goode T."/>
            <person name="Graham J."/>
            <person name="Grandbois E."/>
            <person name="Grewal S."/>
            <person name="Gyaltsen K."/>
            <person name="Hafez N."/>
            <person name="Hagos B."/>
            <person name="Hall J."/>
            <person name="Henson C."/>
            <person name="Hollinger A."/>
            <person name="Honan T."/>
            <person name="Huard M.D."/>
            <person name="Hughes L."/>
            <person name="Hurhula B."/>
            <person name="Husby M.E."/>
            <person name="Kamat A."/>
            <person name="Kanga B."/>
            <person name="Kashin S."/>
            <person name="Khazanovich D."/>
            <person name="Kisner P."/>
            <person name="Lance K."/>
            <person name="Lara M."/>
            <person name="Lee W."/>
            <person name="Lennon N."/>
            <person name="Letendre F."/>
            <person name="LeVine R."/>
            <person name="Lipovsky A."/>
            <person name="Liu X."/>
            <person name="Liu J."/>
            <person name="Liu S."/>
            <person name="Lokyitsang T."/>
            <person name="Lokyitsang Y."/>
            <person name="Lubonja R."/>
            <person name="Lui A."/>
            <person name="MacDonald P."/>
            <person name="Magnisalis V."/>
            <person name="Maru K."/>
            <person name="Matthews C."/>
            <person name="McCusker W."/>
            <person name="McDonough S."/>
            <person name="Mehta T."/>
            <person name="Meldrim J."/>
            <person name="Meneus L."/>
            <person name="Mihai O."/>
            <person name="Mihalev A."/>
            <person name="Mihova T."/>
            <person name="Mittelman R."/>
            <person name="Mlenga V."/>
            <person name="Montmayeur A."/>
            <person name="Mulrain L."/>
            <person name="Navidi A."/>
            <person name="Naylor J."/>
            <person name="Negash T."/>
            <person name="Nguyen T."/>
            <person name="Nguyen N."/>
            <person name="Nicol R."/>
            <person name="Norbu C."/>
            <person name="Norbu N."/>
            <person name="Novod N."/>
            <person name="O'Neill B."/>
            <person name="Osman S."/>
            <person name="Markiewicz E."/>
            <person name="Oyono O.L."/>
            <person name="Patti C."/>
            <person name="Phunkhang P."/>
            <person name="Pierre F."/>
            <person name="Priest M."/>
            <person name="Raghuraman S."/>
            <person name="Rege F."/>
            <person name="Reyes R."/>
            <person name="Rise C."/>
            <person name="Rogov P."/>
            <person name="Ross K."/>
            <person name="Ryan E."/>
            <person name="Settipalli S."/>
            <person name="Shea T."/>
            <person name="Sherpa N."/>
            <person name="Shi L."/>
            <person name="Shih D."/>
            <person name="Sparrow T."/>
            <person name="Spaulding J."/>
            <person name="Stalker J."/>
            <person name="Stange-Thomann N."/>
            <person name="Stavropoulos S."/>
            <person name="Stone C."/>
            <person name="Strader C."/>
            <person name="Tesfaye S."/>
            <person name="Thomson T."/>
            <person name="Thoulutsang Y."/>
            <person name="Thoulutsang D."/>
            <person name="Topham K."/>
            <person name="Topping I."/>
            <person name="Tsamla T."/>
            <person name="Vassiliev H."/>
            <person name="Vo A."/>
            <person name="Wangchuk T."/>
            <person name="Wangdi T."/>
            <person name="Weiand M."/>
            <person name="Wilkinson J."/>
            <person name="Wilson A."/>
            <person name="Yadav S."/>
            <person name="Young G."/>
            <person name="Yu Q."/>
            <person name="Zembek L."/>
            <person name="Zhong D."/>
            <person name="Zimmer A."/>
            <person name="Zwirko Z."/>
            <person name="Jaffe D.B."/>
            <person name="Alvarez P."/>
            <person name="Brockman W."/>
            <person name="Butler J."/>
            <person name="Chin C."/>
            <person name="Gnerre S."/>
            <person name="Grabherr M."/>
            <person name="Kleber M."/>
            <person name="Mauceli E."/>
            <person name="MacCallum I."/>
        </authorList>
    </citation>
    <scope>NUCLEOTIDE SEQUENCE [LARGE SCALE GENOMIC DNA]</scope>
    <source>
        <strain evidence="5">Tucson 15010-1051.87</strain>
    </source>
</reference>
<dbReference type="OMA" id="CYNDMLT"/>
<dbReference type="OrthoDB" id="6492012at2759"/>
<dbReference type="Pfam" id="PF00076">
    <property type="entry name" value="RRM_1"/>
    <property type="match status" value="1"/>
</dbReference>
<dbReference type="eggNOG" id="KOG1947">
    <property type="taxonomic scope" value="Eukaryota"/>
</dbReference>
<dbReference type="HOGENOM" id="CLU_029807_0_0_1"/>
<dbReference type="InterPro" id="IPR012677">
    <property type="entry name" value="Nucleotide-bd_a/b_plait_sf"/>
</dbReference>
<dbReference type="EMBL" id="CH940649">
    <property type="protein sequence ID" value="EDW63646.1"/>
    <property type="molecule type" value="Genomic_DNA"/>
</dbReference>
<dbReference type="InterPro" id="IPR032675">
    <property type="entry name" value="LRR_dom_sf"/>
</dbReference>
<dbReference type="SUPFAM" id="SSF54928">
    <property type="entry name" value="RNA-binding domain, RBD"/>
    <property type="match status" value="1"/>
</dbReference>
<dbReference type="SMART" id="SM00367">
    <property type="entry name" value="LRR_CC"/>
    <property type="match status" value="3"/>
</dbReference>
<dbReference type="Proteomes" id="UP000008792">
    <property type="component" value="Unassembled WGS sequence"/>
</dbReference>
<dbReference type="InterPro" id="IPR000504">
    <property type="entry name" value="RRM_dom"/>
</dbReference>
<dbReference type="GO" id="GO:0031146">
    <property type="term" value="P:SCF-dependent proteasomal ubiquitin-dependent protein catabolic process"/>
    <property type="evidence" value="ECO:0007669"/>
    <property type="project" value="TreeGrafter"/>
</dbReference>
<dbReference type="AlphaFoldDB" id="B4LRX0"/>
<feature type="domain" description="RRM" evidence="3">
    <location>
        <begin position="24"/>
        <end position="100"/>
    </location>
</feature>